<name>A0A4Y2HFQ0_ARAVE</name>
<evidence type="ECO:0000313" key="2">
    <source>
        <dbReference type="EMBL" id="GBM64128.1"/>
    </source>
</evidence>
<comment type="caution">
    <text evidence="2">The sequence shown here is derived from an EMBL/GenBank/DDBJ whole genome shotgun (WGS) entry which is preliminary data.</text>
</comment>
<proteinExistence type="predicted"/>
<gene>
    <name evidence="2" type="ORF">AVEN_4722_1</name>
</gene>
<accession>A0A4Y2HFQ0</accession>
<reference evidence="2 3" key="1">
    <citation type="journal article" date="2019" name="Sci. Rep.">
        <title>Orb-weaving spider Araneus ventricosus genome elucidates the spidroin gene catalogue.</title>
        <authorList>
            <person name="Kono N."/>
            <person name="Nakamura H."/>
            <person name="Ohtoshi R."/>
            <person name="Moran D.A.P."/>
            <person name="Shinohara A."/>
            <person name="Yoshida Y."/>
            <person name="Fujiwara M."/>
            <person name="Mori M."/>
            <person name="Tomita M."/>
            <person name="Arakawa K."/>
        </authorList>
    </citation>
    <scope>NUCLEOTIDE SEQUENCE [LARGE SCALE GENOMIC DNA]</scope>
</reference>
<organism evidence="2 3">
    <name type="scientific">Araneus ventricosus</name>
    <name type="common">Orbweaver spider</name>
    <name type="synonym">Epeira ventricosa</name>
    <dbReference type="NCBI Taxonomy" id="182803"/>
    <lineage>
        <taxon>Eukaryota</taxon>
        <taxon>Metazoa</taxon>
        <taxon>Ecdysozoa</taxon>
        <taxon>Arthropoda</taxon>
        <taxon>Chelicerata</taxon>
        <taxon>Arachnida</taxon>
        <taxon>Araneae</taxon>
        <taxon>Araneomorphae</taxon>
        <taxon>Entelegynae</taxon>
        <taxon>Araneoidea</taxon>
        <taxon>Araneidae</taxon>
        <taxon>Araneus</taxon>
    </lineage>
</organism>
<evidence type="ECO:0000313" key="3">
    <source>
        <dbReference type="Proteomes" id="UP000499080"/>
    </source>
</evidence>
<dbReference type="AlphaFoldDB" id="A0A4Y2HFQ0"/>
<dbReference type="EMBL" id="BGPR01001911">
    <property type="protein sequence ID" value="GBM64128.1"/>
    <property type="molecule type" value="Genomic_DNA"/>
</dbReference>
<feature type="region of interest" description="Disordered" evidence="1">
    <location>
        <begin position="34"/>
        <end position="58"/>
    </location>
</feature>
<sequence length="117" mass="13261">MSASKIRLEASEDLLERRSGEEVLRRSSILHYPSTPRPVLGKPPWPSSPHSNRSGRNAQRACVERNICPFFPEERGEERKLALHVNMGIKINCDCGDFFRQKEVAGEFVNLNTLIGK</sequence>
<protein>
    <submittedName>
        <fullName evidence="2">Uncharacterized protein</fullName>
    </submittedName>
</protein>
<keyword evidence="3" id="KW-1185">Reference proteome</keyword>
<dbReference type="Proteomes" id="UP000499080">
    <property type="component" value="Unassembled WGS sequence"/>
</dbReference>
<evidence type="ECO:0000256" key="1">
    <source>
        <dbReference type="SAM" id="MobiDB-lite"/>
    </source>
</evidence>
<feature type="compositionally biased region" description="Polar residues" evidence="1">
    <location>
        <begin position="48"/>
        <end position="57"/>
    </location>
</feature>